<dbReference type="VEuPathDB" id="FungiDB:A1O9_06604"/>
<evidence type="ECO:0000313" key="3">
    <source>
        <dbReference type="Proteomes" id="UP000027920"/>
    </source>
</evidence>
<keyword evidence="3" id="KW-1185">Reference proteome</keyword>
<dbReference type="PANTHER" id="PTHR43194">
    <property type="entry name" value="HYDROLASE ALPHA/BETA FOLD FAMILY"/>
    <property type="match status" value="1"/>
</dbReference>
<dbReference type="AlphaFoldDB" id="A0A072PHA0"/>
<dbReference type="InterPro" id="IPR050228">
    <property type="entry name" value="Carboxylesterase_BioH"/>
</dbReference>
<dbReference type="RefSeq" id="XP_013261268.1">
    <property type="nucleotide sequence ID" value="XM_013405814.1"/>
</dbReference>
<evidence type="ECO:0000313" key="2">
    <source>
        <dbReference type="EMBL" id="KEF58678.1"/>
    </source>
</evidence>
<dbReference type="Gene3D" id="3.40.50.1820">
    <property type="entry name" value="alpha/beta hydrolase"/>
    <property type="match status" value="1"/>
</dbReference>
<dbReference type="Pfam" id="PF12697">
    <property type="entry name" value="Abhydrolase_6"/>
    <property type="match status" value="1"/>
</dbReference>
<dbReference type="SUPFAM" id="SSF53474">
    <property type="entry name" value="alpha/beta-Hydrolases"/>
    <property type="match status" value="1"/>
</dbReference>
<comment type="caution">
    <text evidence="2">The sequence shown here is derived from an EMBL/GenBank/DDBJ whole genome shotgun (WGS) entry which is preliminary data.</text>
</comment>
<dbReference type="InterPro" id="IPR029058">
    <property type="entry name" value="AB_hydrolase_fold"/>
</dbReference>
<dbReference type="Proteomes" id="UP000027920">
    <property type="component" value="Unassembled WGS sequence"/>
</dbReference>
<dbReference type="InterPro" id="IPR000073">
    <property type="entry name" value="AB_hydrolase_1"/>
</dbReference>
<dbReference type="GeneID" id="25281521"/>
<evidence type="ECO:0000259" key="1">
    <source>
        <dbReference type="Pfam" id="PF12697"/>
    </source>
</evidence>
<dbReference type="OrthoDB" id="8119704at2759"/>
<dbReference type="HOGENOM" id="CLU_051715_1_0_1"/>
<proteinExistence type="predicted"/>
<dbReference type="PANTHER" id="PTHR43194:SF2">
    <property type="entry name" value="PEROXISOMAL MEMBRANE PROTEIN LPX1"/>
    <property type="match status" value="1"/>
</dbReference>
<name>A0A072PHA0_9EURO</name>
<feature type="domain" description="AB hydrolase-1" evidence="1">
    <location>
        <begin position="59"/>
        <end position="348"/>
    </location>
</feature>
<gene>
    <name evidence="2" type="ORF">A1O9_06604</name>
</gene>
<accession>A0A072PHA0</accession>
<protein>
    <recommendedName>
        <fullName evidence="1">AB hydrolase-1 domain-containing protein</fullName>
    </recommendedName>
</protein>
<organism evidence="2 3">
    <name type="scientific">Exophiala aquamarina CBS 119918</name>
    <dbReference type="NCBI Taxonomy" id="1182545"/>
    <lineage>
        <taxon>Eukaryota</taxon>
        <taxon>Fungi</taxon>
        <taxon>Dikarya</taxon>
        <taxon>Ascomycota</taxon>
        <taxon>Pezizomycotina</taxon>
        <taxon>Eurotiomycetes</taxon>
        <taxon>Chaetothyriomycetidae</taxon>
        <taxon>Chaetothyriales</taxon>
        <taxon>Herpotrichiellaceae</taxon>
        <taxon>Exophiala</taxon>
    </lineage>
</organism>
<dbReference type="EMBL" id="AMGV01000004">
    <property type="protein sequence ID" value="KEF58678.1"/>
    <property type="molecule type" value="Genomic_DNA"/>
</dbReference>
<sequence length="365" mass="41595">MIEAITSFLALKWTQEPLFRPLPVHITREFVQTSNGNLELLTSEPQVKSEGPSSRRPPIFFVHGGEGSGSVWLEWMGYLSTSYNARTYAYSLRCHGASYSVPYWKMVWGTSLDDLASDLVACIQDVRKREGQDPIIVAHSSGGGLTQYVLSNGQVKARGIALVGAVPHWGNMSVYFNWFRRIDPWFSLRSLCHLFHPNSPLNTPRLVHNAFFGPEYPRSRVPEFMKWMSNYEAMFWPFGMAGRGWGIENRTWLAPTDILSNIMQWDGSQKVMVMIGTEDRMMGGTETRMVKEYCSAILALQSEKKIDADYASIQRHAKVEIDKNVSEEDYPGVRLVEVKNAGHHTQNDMQWEESAEALRRFSEQL</sequence>
<reference evidence="2 3" key="1">
    <citation type="submission" date="2013-03" db="EMBL/GenBank/DDBJ databases">
        <title>The Genome Sequence of Exophiala aquamarina CBS 119918.</title>
        <authorList>
            <consortium name="The Broad Institute Genomics Platform"/>
            <person name="Cuomo C."/>
            <person name="de Hoog S."/>
            <person name="Gorbushina A."/>
            <person name="Walker B."/>
            <person name="Young S.K."/>
            <person name="Zeng Q."/>
            <person name="Gargeya S."/>
            <person name="Fitzgerald M."/>
            <person name="Haas B."/>
            <person name="Abouelleil A."/>
            <person name="Allen A.W."/>
            <person name="Alvarado L."/>
            <person name="Arachchi H.M."/>
            <person name="Berlin A.M."/>
            <person name="Chapman S.B."/>
            <person name="Gainer-Dewar J."/>
            <person name="Goldberg J."/>
            <person name="Griggs A."/>
            <person name="Gujja S."/>
            <person name="Hansen M."/>
            <person name="Howarth C."/>
            <person name="Imamovic A."/>
            <person name="Ireland A."/>
            <person name="Larimer J."/>
            <person name="McCowan C."/>
            <person name="Murphy C."/>
            <person name="Pearson M."/>
            <person name="Poon T.W."/>
            <person name="Priest M."/>
            <person name="Roberts A."/>
            <person name="Saif S."/>
            <person name="Shea T."/>
            <person name="Sisk P."/>
            <person name="Sykes S."/>
            <person name="Wortman J."/>
            <person name="Nusbaum C."/>
            <person name="Birren B."/>
        </authorList>
    </citation>
    <scope>NUCLEOTIDE SEQUENCE [LARGE SCALE GENOMIC DNA]</scope>
    <source>
        <strain evidence="2 3">CBS 119918</strain>
    </source>
</reference>
<dbReference type="STRING" id="1182545.A0A072PHA0"/>